<dbReference type="Proteomes" id="UP000463470">
    <property type="component" value="Unassembled WGS sequence"/>
</dbReference>
<comment type="caution">
    <text evidence="2">The sequence shown here is derived from an EMBL/GenBank/DDBJ whole genome shotgun (WGS) entry which is preliminary data.</text>
</comment>
<accession>A0A845L1W3</accession>
<reference evidence="2 3" key="1">
    <citation type="submission" date="2020-01" db="EMBL/GenBank/DDBJ databases">
        <title>Whole-genome sequence of Heliobacterium undosum DSM 13378.</title>
        <authorList>
            <person name="Kyndt J.A."/>
            <person name="Meyer T.E."/>
        </authorList>
    </citation>
    <scope>NUCLEOTIDE SEQUENCE [LARGE SCALE GENOMIC DNA]</scope>
    <source>
        <strain evidence="2 3">DSM 13378</strain>
    </source>
</reference>
<sequence length="203" mass="23306">MIKDNRLLKIASALTICAFVSLPVYANGTDSKVDVTGKSKAEIAQAYHDLFDLDDNQKKELKERGFSETDIANMDNDDFKKLEASWKLSKRQQELIKGIYPELSEAEYANWTNADFNAYSNAKTEKIYAPRSEQAEQLQKRGISLETARKMLKEYQSYDNILTQPDSVLKELTEQINEADKQYDEHLGYKKAIKAKHLENLKN</sequence>
<dbReference type="AlphaFoldDB" id="A0A845L1W3"/>
<dbReference type="RefSeq" id="WP_161253919.1">
    <property type="nucleotide sequence ID" value="NZ_WXEY01000001.1"/>
</dbReference>
<evidence type="ECO:0000313" key="2">
    <source>
        <dbReference type="EMBL" id="MZP28460.1"/>
    </source>
</evidence>
<feature type="chain" id="PRO_5039147545" evidence="1">
    <location>
        <begin position="27"/>
        <end position="203"/>
    </location>
</feature>
<keyword evidence="1" id="KW-0732">Signal</keyword>
<protein>
    <submittedName>
        <fullName evidence="2">Uncharacterized protein</fullName>
    </submittedName>
</protein>
<evidence type="ECO:0000256" key="1">
    <source>
        <dbReference type="SAM" id="SignalP"/>
    </source>
</evidence>
<gene>
    <name evidence="2" type="ORF">GTO91_01815</name>
</gene>
<keyword evidence="3" id="KW-1185">Reference proteome</keyword>
<feature type="signal peptide" evidence="1">
    <location>
        <begin position="1"/>
        <end position="26"/>
    </location>
</feature>
<organism evidence="2 3">
    <name type="scientific">Heliomicrobium undosum</name>
    <dbReference type="NCBI Taxonomy" id="121734"/>
    <lineage>
        <taxon>Bacteria</taxon>
        <taxon>Bacillati</taxon>
        <taxon>Bacillota</taxon>
        <taxon>Clostridia</taxon>
        <taxon>Eubacteriales</taxon>
        <taxon>Heliobacteriaceae</taxon>
        <taxon>Heliomicrobium</taxon>
    </lineage>
</organism>
<dbReference type="EMBL" id="WXEY01000001">
    <property type="protein sequence ID" value="MZP28460.1"/>
    <property type="molecule type" value="Genomic_DNA"/>
</dbReference>
<name>A0A845L1W3_9FIRM</name>
<evidence type="ECO:0000313" key="3">
    <source>
        <dbReference type="Proteomes" id="UP000463470"/>
    </source>
</evidence>
<proteinExistence type="predicted"/>